<keyword evidence="5 11" id="KW-0863">Zinc-finger</keyword>
<dbReference type="FunFam" id="3.30.160.60:FF:001747">
    <property type="match status" value="1"/>
</dbReference>
<evidence type="ECO:0000313" key="17">
    <source>
        <dbReference type="RefSeq" id="XP_054831483.1"/>
    </source>
</evidence>
<dbReference type="GO" id="GO:0005634">
    <property type="term" value="C:nucleus"/>
    <property type="evidence" value="ECO:0007669"/>
    <property type="project" value="UniProtKB-SubCell"/>
</dbReference>
<dbReference type="CDD" id="cd07936">
    <property type="entry name" value="SCAN"/>
    <property type="match status" value="1"/>
</dbReference>
<evidence type="ECO:0000256" key="12">
    <source>
        <dbReference type="SAM" id="MobiDB-lite"/>
    </source>
</evidence>
<dbReference type="GO" id="GO:0003677">
    <property type="term" value="F:DNA binding"/>
    <property type="evidence" value="ECO:0007669"/>
    <property type="project" value="UniProtKB-KW"/>
</dbReference>
<dbReference type="PANTHER" id="PTHR23234:SF8">
    <property type="entry name" value="C2H2-TYPE DOMAIN-CONTAINING PROTEIN"/>
    <property type="match status" value="1"/>
</dbReference>
<dbReference type="InterPro" id="IPR036236">
    <property type="entry name" value="Znf_C2H2_sf"/>
</dbReference>
<feature type="region of interest" description="Disordered" evidence="12">
    <location>
        <begin position="251"/>
        <end position="287"/>
    </location>
</feature>
<dbReference type="PANTHER" id="PTHR23234">
    <property type="entry name" value="ZNF44 PROTEIN"/>
    <property type="match status" value="1"/>
</dbReference>
<keyword evidence="10" id="KW-0539">Nucleus</keyword>
<dbReference type="PROSITE" id="PS50804">
    <property type="entry name" value="SCAN_BOX"/>
    <property type="match status" value="1"/>
</dbReference>
<feature type="domain" description="C2H2-type" evidence="13">
    <location>
        <begin position="501"/>
        <end position="528"/>
    </location>
</feature>
<dbReference type="SMART" id="SM00431">
    <property type="entry name" value="SCAN"/>
    <property type="match status" value="1"/>
</dbReference>
<dbReference type="FunFam" id="3.30.160.60:FF:001430">
    <property type="entry name" value="Uncharacterized protein"/>
    <property type="match status" value="1"/>
</dbReference>
<feature type="domain" description="C2H2-type" evidence="13">
    <location>
        <begin position="529"/>
        <end position="556"/>
    </location>
</feature>
<dbReference type="PROSITE" id="PS50157">
    <property type="entry name" value="ZINC_FINGER_C2H2_2"/>
    <property type="match status" value="9"/>
</dbReference>
<dbReference type="InterPro" id="IPR036051">
    <property type="entry name" value="KRAB_dom_sf"/>
</dbReference>
<dbReference type="FunFam" id="3.30.160.60:FF:001090">
    <property type="entry name" value="zinc finger protein 629 isoform X2"/>
    <property type="match status" value="1"/>
</dbReference>
<dbReference type="SUPFAM" id="SSF57667">
    <property type="entry name" value="beta-beta-alpha zinc fingers"/>
    <property type="match status" value="5"/>
</dbReference>
<dbReference type="SUPFAM" id="SSF47353">
    <property type="entry name" value="Retrovirus capsid dimerization domain-like"/>
    <property type="match status" value="1"/>
</dbReference>
<feature type="domain" description="KRAB" evidence="15">
    <location>
        <begin position="179"/>
        <end position="251"/>
    </location>
</feature>
<dbReference type="InterPro" id="IPR003309">
    <property type="entry name" value="SCAN_dom"/>
</dbReference>
<dbReference type="Gene3D" id="1.10.4020.10">
    <property type="entry name" value="DNA breaking-rejoining enzymes"/>
    <property type="match status" value="1"/>
</dbReference>
<dbReference type="PROSITE" id="PS00028">
    <property type="entry name" value="ZINC_FINGER_C2H2_1"/>
    <property type="match status" value="9"/>
</dbReference>
<dbReference type="GeneID" id="129327078"/>
<protein>
    <submittedName>
        <fullName evidence="17">Zinc finger protein 391-like isoform X1</fullName>
    </submittedName>
</protein>
<dbReference type="Pfam" id="PF02023">
    <property type="entry name" value="SCAN"/>
    <property type="match status" value="1"/>
</dbReference>
<dbReference type="AlphaFoldDB" id="A0AA97KVE9"/>
<name>A0AA97KVE9_EUBMA</name>
<dbReference type="Pfam" id="PF00096">
    <property type="entry name" value="zf-C2H2"/>
    <property type="match status" value="9"/>
</dbReference>
<feature type="domain" description="C2H2-type" evidence="13">
    <location>
        <begin position="417"/>
        <end position="444"/>
    </location>
</feature>
<evidence type="ECO:0000256" key="8">
    <source>
        <dbReference type="ARBA" id="ARBA00023125"/>
    </source>
</evidence>
<accession>A0AA97KVE9</accession>
<evidence type="ECO:0000256" key="3">
    <source>
        <dbReference type="ARBA" id="ARBA00022723"/>
    </source>
</evidence>
<feature type="domain" description="C2H2-type" evidence="13">
    <location>
        <begin position="361"/>
        <end position="388"/>
    </location>
</feature>
<evidence type="ECO:0000256" key="2">
    <source>
        <dbReference type="ARBA" id="ARBA00006991"/>
    </source>
</evidence>
<evidence type="ECO:0000259" key="15">
    <source>
        <dbReference type="PROSITE" id="PS50805"/>
    </source>
</evidence>
<dbReference type="SMART" id="SM00355">
    <property type="entry name" value="ZnF_C2H2"/>
    <property type="match status" value="9"/>
</dbReference>
<reference evidence="17" key="1">
    <citation type="submission" date="2025-08" db="UniProtKB">
        <authorList>
            <consortium name="RefSeq"/>
        </authorList>
    </citation>
    <scope>IDENTIFICATION</scope>
    <source>
        <tissue evidence="17">Blood</tissue>
    </source>
</reference>
<dbReference type="FunFam" id="3.30.160.60:FF:002343">
    <property type="entry name" value="Zinc finger protein 33A"/>
    <property type="match status" value="2"/>
</dbReference>
<keyword evidence="8" id="KW-0238">DNA-binding</keyword>
<dbReference type="Gene3D" id="6.10.140.140">
    <property type="match status" value="1"/>
</dbReference>
<comment type="similarity">
    <text evidence="2">Belongs to the krueppel C2H2-type zinc-finger protein family.</text>
</comment>
<feature type="domain" description="C2H2-type" evidence="13">
    <location>
        <begin position="445"/>
        <end position="472"/>
    </location>
</feature>
<feature type="domain" description="SCAN box" evidence="14">
    <location>
        <begin position="42"/>
        <end position="120"/>
    </location>
</feature>
<dbReference type="InterPro" id="IPR013087">
    <property type="entry name" value="Znf_C2H2_type"/>
</dbReference>
<keyword evidence="9" id="KW-0804">Transcription</keyword>
<evidence type="ECO:0000256" key="7">
    <source>
        <dbReference type="ARBA" id="ARBA00023015"/>
    </source>
</evidence>
<dbReference type="FunFam" id="3.30.160.60:FF:002196">
    <property type="entry name" value="zinc finger protein 850-like isoform X3"/>
    <property type="match status" value="1"/>
</dbReference>
<evidence type="ECO:0000256" key="4">
    <source>
        <dbReference type="ARBA" id="ARBA00022737"/>
    </source>
</evidence>
<dbReference type="FunFam" id="3.30.160.60:FF:002026">
    <property type="entry name" value="Zinc finger protein 160"/>
    <property type="match status" value="1"/>
</dbReference>
<evidence type="ECO:0000256" key="5">
    <source>
        <dbReference type="ARBA" id="ARBA00022771"/>
    </source>
</evidence>
<evidence type="ECO:0000313" key="16">
    <source>
        <dbReference type="Proteomes" id="UP001190640"/>
    </source>
</evidence>
<evidence type="ECO:0000256" key="1">
    <source>
        <dbReference type="ARBA" id="ARBA00004123"/>
    </source>
</evidence>
<dbReference type="Pfam" id="PF01352">
    <property type="entry name" value="KRAB"/>
    <property type="match status" value="1"/>
</dbReference>
<evidence type="ECO:0000256" key="9">
    <source>
        <dbReference type="ARBA" id="ARBA00023163"/>
    </source>
</evidence>
<keyword evidence="3" id="KW-0479">Metal-binding</keyword>
<dbReference type="KEGG" id="emc:129327078"/>
<dbReference type="SUPFAM" id="SSF109640">
    <property type="entry name" value="KRAB domain (Kruppel-associated box)"/>
    <property type="match status" value="1"/>
</dbReference>
<feature type="domain" description="C2H2-type" evidence="13">
    <location>
        <begin position="305"/>
        <end position="332"/>
    </location>
</feature>
<dbReference type="InterPro" id="IPR050758">
    <property type="entry name" value="Znf_C2H2-type"/>
</dbReference>
<keyword evidence="4" id="KW-0677">Repeat</keyword>
<sequence length="579" mass="66445">MREKLDPADPGGRKGLDAIKDWSRRELWEGTMQKSLPSDAQRQQFRHFRYQEAEGPREVCGRLHHLCRQWLKPERHTKKEILDLVILEQLLAVLPPEMESWVRECGPETSSQAVALAEGFLLSQAEDKKQEQQVQEKIAQECYHRAAFPGCAMQPAMPSLAFDCGRGKAASMQPYWGPVNFEEVSVHFTEEEWALLDPDQRSLHKEVMEETCQNVASLEGLLVAKPDSVSVMPENRNPFFQDLEERGRSVEVKGPQNKFKAEPQQLPLEGKQQRRNTGTKWKKEKEFSASQTVESQDIVPYHGRIDCPVCGKTFIYPSVFDTHWRTHRGEKPYNCLECGKSFARKTPLMEHQRIHTGEKPHKCLQCGKSFARSAAFSAHRRIHTGEKPYKCLECGKSFPQSSKLLAHQRIHTGEKQYSCLECRKSFSHNVTLIAHQRIHTGEKPYKCLECGKSFSYKVTLTAHQRIHTGEKPYKCLECGKSFVRSDILTAHRRIHTGEKPYKCLDCGSSFRQNSSLVYHQVIHTGEKPYKCLECGKSFIRKSDLTRHHGVHAREQLCIPSEDSEEGGATEMYTQHLEFL</sequence>
<dbReference type="GO" id="GO:0006355">
    <property type="term" value="P:regulation of DNA-templated transcription"/>
    <property type="evidence" value="ECO:0007669"/>
    <property type="project" value="InterPro"/>
</dbReference>
<evidence type="ECO:0000259" key="14">
    <source>
        <dbReference type="PROSITE" id="PS50804"/>
    </source>
</evidence>
<feature type="domain" description="C2H2-type" evidence="13">
    <location>
        <begin position="473"/>
        <end position="500"/>
    </location>
</feature>
<gene>
    <name evidence="17" type="primary">LOC129327078</name>
</gene>
<dbReference type="SMART" id="SM00349">
    <property type="entry name" value="KRAB"/>
    <property type="match status" value="1"/>
</dbReference>
<dbReference type="PROSITE" id="PS50805">
    <property type="entry name" value="KRAB"/>
    <property type="match status" value="1"/>
</dbReference>
<dbReference type="InterPro" id="IPR001909">
    <property type="entry name" value="KRAB"/>
</dbReference>
<dbReference type="InterPro" id="IPR038269">
    <property type="entry name" value="SCAN_sf"/>
</dbReference>
<proteinExistence type="inferred from homology"/>
<keyword evidence="16" id="KW-1185">Reference proteome</keyword>
<dbReference type="RefSeq" id="XP_054831483.1">
    <property type="nucleotide sequence ID" value="XM_054975508.1"/>
</dbReference>
<dbReference type="Gene3D" id="3.30.160.60">
    <property type="entry name" value="Classic Zinc Finger"/>
    <property type="match status" value="9"/>
</dbReference>
<evidence type="ECO:0000256" key="10">
    <source>
        <dbReference type="ARBA" id="ARBA00023242"/>
    </source>
</evidence>
<dbReference type="FunFam" id="1.10.4020.10:FF:000005">
    <property type="entry name" value="Uncharacterized protein"/>
    <property type="match status" value="1"/>
</dbReference>
<keyword evidence="7" id="KW-0805">Transcription regulation</keyword>
<evidence type="ECO:0000256" key="11">
    <source>
        <dbReference type="PROSITE-ProRule" id="PRU00042"/>
    </source>
</evidence>
<keyword evidence="6" id="KW-0862">Zinc</keyword>
<feature type="domain" description="C2H2-type" evidence="13">
    <location>
        <begin position="389"/>
        <end position="416"/>
    </location>
</feature>
<evidence type="ECO:0000256" key="6">
    <source>
        <dbReference type="ARBA" id="ARBA00022833"/>
    </source>
</evidence>
<feature type="domain" description="C2H2-type" evidence="13">
    <location>
        <begin position="333"/>
        <end position="360"/>
    </location>
</feature>
<dbReference type="CDD" id="cd07765">
    <property type="entry name" value="KRAB_A-box"/>
    <property type="match status" value="1"/>
</dbReference>
<organism evidence="16 17">
    <name type="scientific">Eublepharis macularius</name>
    <name type="common">Leopard gecko</name>
    <name type="synonym">Cyrtodactylus macularius</name>
    <dbReference type="NCBI Taxonomy" id="481883"/>
    <lineage>
        <taxon>Eukaryota</taxon>
        <taxon>Metazoa</taxon>
        <taxon>Chordata</taxon>
        <taxon>Craniata</taxon>
        <taxon>Vertebrata</taxon>
        <taxon>Euteleostomi</taxon>
        <taxon>Lepidosauria</taxon>
        <taxon>Squamata</taxon>
        <taxon>Bifurcata</taxon>
        <taxon>Gekkota</taxon>
        <taxon>Eublepharidae</taxon>
        <taxon>Eublepharinae</taxon>
        <taxon>Eublepharis</taxon>
    </lineage>
</organism>
<comment type="subcellular location">
    <subcellularLocation>
        <location evidence="1">Nucleus</location>
    </subcellularLocation>
</comment>
<dbReference type="FunFam" id="3.30.160.60:FF:002090">
    <property type="entry name" value="Zinc finger protein 473"/>
    <property type="match status" value="1"/>
</dbReference>
<dbReference type="GO" id="GO:0008270">
    <property type="term" value="F:zinc ion binding"/>
    <property type="evidence" value="ECO:0007669"/>
    <property type="project" value="UniProtKB-KW"/>
</dbReference>
<dbReference type="Proteomes" id="UP001190640">
    <property type="component" value="Chromosome 4"/>
</dbReference>
<evidence type="ECO:0000259" key="13">
    <source>
        <dbReference type="PROSITE" id="PS50157"/>
    </source>
</evidence>